<feature type="domain" description="HTH cro/C1-type" evidence="1">
    <location>
        <begin position="338"/>
        <end position="391"/>
    </location>
</feature>
<evidence type="ECO:0000313" key="3">
    <source>
        <dbReference type="Proteomes" id="UP000283492"/>
    </source>
</evidence>
<dbReference type="SUPFAM" id="SSF47413">
    <property type="entry name" value="lambda repressor-like DNA-binding domains"/>
    <property type="match status" value="2"/>
</dbReference>
<proteinExistence type="predicted"/>
<dbReference type="CDD" id="cd00093">
    <property type="entry name" value="HTH_XRE"/>
    <property type="match status" value="2"/>
</dbReference>
<dbReference type="AlphaFoldDB" id="A0A413TDQ7"/>
<dbReference type="InterPro" id="IPR001387">
    <property type="entry name" value="Cro/C1-type_HTH"/>
</dbReference>
<evidence type="ECO:0000313" key="2">
    <source>
        <dbReference type="EMBL" id="RHA82969.1"/>
    </source>
</evidence>
<comment type="caution">
    <text evidence="2">The sequence shown here is derived from an EMBL/GenBank/DDBJ whole genome shotgun (WGS) entry which is preliminary data.</text>
</comment>
<dbReference type="InterPro" id="IPR011990">
    <property type="entry name" value="TPR-like_helical_dom_sf"/>
</dbReference>
<dbReference type="Pfam" id="PF01381">
    <property type="entry name" value="HTH_3"/>
    <property type="match status" value="1"/>
</dbReference>
<reference evidence="2 3" key="1">
    <citation type="submission" date="2018-08" db="EMBL/GenBank/DDBJ databases">
        <title>A genome reference for cultivated species of the human gut microbiota.</title>
        <authorList>
            <person name="Zou Y."/>
            <person name="Xue W."/>
            <person name="Luo G."/>
        </authorList>
    </citation>
    <scope>NUCLEOTIDE SEQUENCE [LARGE SCALE GENOMIC DNA]</scope>
    <source>
        <strain evidence="2 3">AM42-1AC</strain>
    </source>
</reference>
<dbReference type="Gene3D" id="1.25.40.10">
    <property type="entry name" value="Tetratricopeptide repeat domain"/>
    <property type="match status" value="2"/>
</dbReference>
<evidence type="ECO:0000259" key="1">
    <source>
        <dbReference type="PROSITE" id="PS50943"/>
    </source>
</evidence>
<dbReference type="SMART" id="SM00530">
    <property type="entry name" value="HTH_XRE"/>
    <property type="match status" value="2"/>
</dbReference>
<dbReference type="GO" id="GO:0003677">
    <property type="term" value="F:DNA binding"/>
    <property type="evidence" value="ECO:0007669"/>
    <property type="project" value="InterPro"/>
</dbReference>
<dbReference type="EMBL" id="QSFX01000046">
    <property type="protein sequence ID" value="RHA82969.1"/>
    <property type="molecule type" value="Genomic_DNA"/>
</dbReference>
<dbReference type="InterPro" id="IPR010982">
    <property type="entry name" value="Lambda_DNA-bd_dom_sf"/>
</dbReference>
<organism evidence="2 3">
    <name type="scientific">Roseburia inulinivorans</name>
    <dbReference type="NCBI Taxonomy" id="360807"/>
    <lineage>
        <taxon>Bacteria</taxon>
        <taxon>Bacillati</taxon>
        <taxon>Bacillota</taxon>
        <taxon>Clostridia</taxon>
        <taxon>Lachnospirales</taxon>
        <taxon>Lachnospiraceae</taxon>
        <taxon>Roseburia</taxon>
    </lineage>
</organism>
<protein>
    <submittedName>
        <fullName evidence="2">Transcriptional regulator</fullName>
    </submittedName>
</protein>
<dbReference type="PROSITE" id="PS50943">
    <property type="entry name" value="HTH_CROC1"/>
    <property type="match status" value="1"/>
</dbReference>
<gene>
    <name evidence="2" type="ORF">DW914_17450</name>
</gene>
<dbReference type="Proteomes" id="UP000283492">
    <property type="component" value="Unassembled WGS sequence"/>
</dbReference>
<accession>A0A413TDQ7</accession>
<name>A0A413TDQ7_9FIRM</name>
<sequence>MEKREYCMKETKVYPQSEADQDFAKLLKNIRTEEKVSLDQLAMGLMSASQLVKIENGERPINKNIRDRLLERLGIAKELYENLLDLCDFEEWDYKKKILSAIQNKKIEDAYRLLKEYKAHLRENDRINHQFILAMWGEVLKQEGASKEKIAECYRKAVILTIPDAEKVWSEKRPLSVLEMNLLLETLVYGNETDDLYKYRLLMDYVDMGYYDEIMKAKIYPKIVYYYLKKQILFKEYWNVETQTENLKICEKAIDKLRDAGRTYYLVELLEIEIQILETMPEDEVTEHLEKNGTDRINAKELMSVIKNLYAEYEVPAYMQDCTYFYQQKWIFSMKDVLRTRREMFGLTQEQLCEGICSAKSLRRAEKGQTDMQRETLKKILNRLGLSGQMQWSRLITSDREVIRMAEELADYINDRKFSVASKQLESLKSRIDLDIPQNKQYFLEKQALLAFEQGKVKKEEFVKMEKEALECTLRVENLYRKENVYLTEREIICISNSWKGMEGKEKRESINLILRLYDNYALNNGLSQAISVYEIVTEAAVNELGNNGEHVRAEEIDRKSIKASLSCRRVWDIHYKIYDILWNEKEIQKKNKEKNQNMEMTDGLMKCISISHYAKQHFHEKIYREKMINLYIQDN</sequence>